<accession>K0AZH4</accession>
<dbReference type="EMBL" id="CP003326">
    <property type="protein sequence ID" value="AFS79198.1"/>
    <property type="molecule type" value="Genomic_DNA"/>
</dbReference>
<feature type="transmembrane region" description="Helical" evidence="1">
    <location>
        <begin position="167"/>
        <end position="186"/>
    </location>
</feature>
<name>K0AZH4_GOTA9</name>
<feature type="transmembrane region" description="Helical" evidence="1">
    <location>
        <begin position="133"/>
        <end position="155"/>
    </location>
</feature>
<evidence type="ECO:0000313" key="3">
    <source>
        <dbReference type="Proteomes" id="UP000006094"/>
    </source>
</evidence>
<keyword evidence="3" id="KW-1185">Reference proteome</keyword>
<protein>
    <submittedName>
        <fullName evidence="2">Uncharacterized protein</fullName>
    </submittedName>
</protein>
<reference evidence="2 3" key="1">
    <citation type="journal article" date="2012" name="PLoS ONE">
        <title>The purine-utilizing bacterium Clostridium acidurici 9a: a genome-guided metabolic reconsideration.</title>
        <authorList>
            <person name="Hartwich K."/>
            <person name="Poehlein A."/>
            <person name="Daniel R."/>
        </authorList>
    </citation>
    <scope>NUCLEOTIDE SEQUENCE [LARGE SCALE GENOMIC DNA]</scope>
    <source>
        <strain evidence="3">ATCC 7906 / DSM 604 / BCRC 14475 / CIP 104303 / KCTC 5404 / NCIMB 10678 / 9a</strain>
    </source>
</reference>
<feature type="transmembrane region" description="Helical" evidence="1">
    <location>
        <begin position="26"/>
        <end position="46"/>
    </location>
</feature>
<evidence type="ECO:0000256" key="1">
    <source>
        <dbReference type="SAM" id="Phobius"/>
    </source>
</evidence>
<keyword evidence="1" id="KW-1133">Transmembrane helix</keyword>
<dbReference type="HOGENOM" id="CLU_1233247_0_0_9"/>
<dbReference type="STRING" id="1128398.Curi_c21950"/>
<dbReference type="KEGG" id="cad:Curi_c21950"/>
<keyword evidence="1" id="KW-0812">Transmembrane</keyword>
<gene>
    <name evidence="2" type="ordered locus">Curi_c21950</name>
</gene>
<organism evidence="2 3">
    <name type="scientific">Gottschalkia acidurici (strain ATCC 7906 / DSM 604 / BCRC 14475 / CIP 104303 / KCTC 5404 / NCIMB 10678 / 9a)</name>
    <name type="common">Clostridium acidurici</name>
    <dbReference type="NCBI Taxonomy" id="1128398"/>
    <lineage>
        <taxon>Bacteria</taxon>
        <taxon>Bacillati</taxon>
        <taxon>Bacillota</taxon>
        <taxon>Tissierellia</taxon>
        <taxon>Tissierellales</taxon>
        <taxon>Gottschalkiaceae</taxon>
        <taxon>Gottschalkia</taxon>
    </lineage>
</organism>
<evidence type="ECO:0000313" key="2">
    <source>
        <dbReference type="EMBL" id="AFS79198.1"/>
    </source>
</evidence>
<proteinExistence type="predicted"/>
<keyword evidence="1" id="KW-0472">Membrane</keyword>
<dbReference type="AlphaFoldDB" id="K0AZH4"/>
<dbReference type="Proteomes" id="UP000006094">
    <property type="component" value="Chromosome"/>
</dbReference>
<sequence length="224" mass="26860">MVDKLLYEYKQIFSFNKRYFRYFHKWKVLLTFFIILALWSLMYVLIKFYNITIHEFIKPLPLLLVMHTLYRETNRVVKDVHKMSSAKDYNEKCKSLFQDRVKMNKIDVNNKEQMDMLLKIIDSEIKELKPNFILNRGIIAGLFAPLWICYIESIYNTEVQNVQDATYLFLTFSVLLIELLIIGYQLKQFIYDDIISDYGKLKRMSNLLKEAYLISLNSNLAKIE</sequence>